<keyword evidence="4" id="KW-1185">Reference proteome</keyword>
<gene>
    <name evidence="3" type="ORF">sL5_07910</name>
</gene>
<protein>
    <submittedName>
        <fullName evidence="3">Uncharacterized protein</fullName>
    </submittedName>
</protein>
<keyword evidence="1" id="KW-0175">Coiled coil</keyword>
<evidence type="ECO:0000313" key="4">
    <source>
        <dbReference type="Proteomes" id="UP000637906"/>
    </source>
</evidence>
<dbReference type="AlphaFoldDB" id="A0A8J3HT62"/>
<organism evidence="3 4">
    <name type="scientific">Candidatus Mesenet longicola</name>
    <dbReference type="NCBI Taxonomy" id="1892558"/>
    <lineage>
        <taxon>Bacteria</taxon>
        <taxon>Pseudomonadati</taxon>
        <taxon>Pseudomonadota</taxon>
        <taxon>Alphaproteobacteria</taxon>
        <taxon>Rickettsiales</taxon>
        <taxon>Anaplasmataceae</taxon>
        <taxon>Candidatus Mesenet</taxon>
    </lineage>
</organism>
<dbReference type="Proteomes" id="UP000637906">
    <property type="component" value="Unassembled WGS sequence"/>
</dbReference>
<feature type="compositionally biased region" description="Polar residues" evidence="2">
    <location>
        <begin position="183"/>
        <end position="192"/>
    </location>
</feature>
<comment type="caution">
    <text evidence="3">The sequence shown here is derived from an EMBL/GenBank/DDBJ whole genome shotgun (WGS) entry which is preliminary data.</text>
</comment>
<reference evidence="3 4" key="1">
    <citation type="journal article" date="2021" name="Microb. Ecol.">
        <title>Candidatus Mesenet longicola: Novel Endosymbionts of Brontispa longissima that Induce Cytoplasmic Incompatibility.</title>
        <authorList>
            <person name="Takano S."/>
            <person name="Gotoh Y."/>
            <person name="Hayashi T."/>
        </authorList>
    </citation>
    <scope>NUCLEOTIDE SEQUENCE [LARGE SCALE GENOMIC DNA]</scope>
    <source>
        <strain evidence="3">L5</strain>
    </source>
</reference>
<name>A0A8J3HT62_9RICK</name>
<sequence length="318" mass="36965">MLGQSSSRYKNVLNSPSQAAKIKNLDLFKDKIKEEIKKKNHCKSYLKPDSIKEYNKFSLEFRDFSLDMALLLLQDNAEVQTIKEKLIKLKNNTKGTHSIKSGKRTVYLQGEDIKAFEKRVERYIKYESMQCQVTYSKIEDSGDLLLHNVENAIYYIYHYFTKALDLQKKDRKKEAEKNKESETINSCEQTSLNEKKDNALENNSSNLSAKQDFLFDNMTNETDSSKKGIDSSCQDSSIDSTSEITLLKEQVNQLSRENTQLKNNQNNMKQQMNKDEINALLKSKSELEHKILQLQEQLADMESMKNIMSCMQEENRQL</sequence>
<evidence type="ECO:0000256" key="2">
    <source>
        <dbReference type="SAM" id="MobiDB-lite"/>
    </source>
</evidence>
<dbReference type="EMBL" id="BNGU01000035">
    <property type="protein sequence ID" value="GHM59798.1"/>
    <property type="molecule type" value="Genomic_DNA"/>
</dbReference>
<feature type="coiled-coil region" evidence="1">
    <location>
        <begin position="244"/>
        <end position="314"/>
    </location>
</feature>
<evidence type="ECO:0000313" key="3">
    <source>
        <dbReference type="EMBL" id="GHM59798.1"/>
    </source>
</evidence>
<accession>A0A8J3HT62</accession>
<feature type="region of interest" description="Disordered" evidence="2">
    <location>
        <begin position="175"/>
        <end position="198"/>
    </location>
</feature>
<proteinExistence type="predicted"/>
<evidence type="ECO:0000256" key="1">
    <source>
        <dbReference type="SAM" id="Coils"/>
    </source>
</evidence>